<gene>
    <name evidence="3" type="ORF">KHLLAP_LOCUS663</name>
</gene>
<feature type="compositionally biased region" description="Low complexity" evidence="1">
    <location>
        <begin position="94"/>
        <end position="104"/>
    </location>
</feature>
<evidence type="ECO:0000313" key="3">
    <source>
        <dbReference type="EMBL" id="CAJ2500195.1"/>
    </source>
</evidence>
<dbReference type="AlphaFoldDB" id="A0AAI8V8C0"/>
<sequence>MRASHVVLSFVGLAHGLPTFGAETRDLINLSPTVSPALGLDNSNSCLGLGISACDPINVGGTQNSNNGKETETQVGSQSSNKGKDSCSSKKTKSGSGSTTGSGSLINISPDVSPDVDINNENSCTGIGISVCDPINVDGTQGSNNS</sequence>
<evidence type="ECO:0000313" key="4">
    <source>
        <dbReference type="Proteomes" id="UP001295740"/>
    </source>
</evidence>
<dbReference type="EMBL" id="CAUWAG010000003">
    <property type="protein sequence ID" value="CAJ2500195.1"/>
    <property type="molecule type" value="Genomic_DNA"/>
</dbReference>
<feature type="chain" id="PRO_5042564068" evidence="2">
    <location>
        <begin position="17"/>
        <end position="146"/>
    </location>
</feature>
<reference evidence="3" key="1">
    <citation type="submission" date="2023-10" db="EMBL/GenBank/DDBJ databases">
        <authorList>
            <person name="Hackl T."/>
        </authorList>
    </citation>
    <scope>NUCLEOTIDE SEQUENCE</scope>
</reference>
<keyword evidence="2" id="KW-0732">Signal</keyword>
<comment type="caution">
    <text evidence="3">The sequence shown here is derived from an EMBL/GenBank/DDBJ whole genome shotgun (WGS) entry which is preliminary data.</text>
</comment>
<proteinExistence type="predicted"/>
<dbReference type="Proteomes" id="UP001295740">
    <property type="component" value="Unassembled WGS sequence"/>
</dbReference>
<evidence type="ECO:0000256" key="2">
    <source>
        <dbReference type="SAM" id="SignalP"/>
    </source>
</evidence>
<organism evidence="3 4">
    <name type="scientific">Anthostomella pinea</name>
    <dbReference type="NCBI Taxonomy" id="933095"/>
    <lineage>
        <taxon>Eukaryota</taxon>
        <taxon>Fungi</taxon>
        <taxon>Dikarya</taxon>
        <taxon>Ascomycota</taxon>
        <taxon>Pezizomycotina</taxon>
        <taxon>Sordariomycetes</taxon>
        <taxon>Xylariomycetidae</taxon>
        <taxon>Xylariales</taxon>
        <taxon>Xylariaceae</taxon>
        <taxon>Anthostomella</taxon>
    </lineage>
</organism>
<evidence type="ECO:0000256" key="1">
    <source>
        <dbReference type="SAM" id="MobiDB-lite"/>
    </source>
</evidence>
<feature type="region of interest" description="Disordered" evidence="1">
    <location>
        <begin position="59"/>
        <end position="120"/>
    </location>
</feature>
<feature type="signal peptide" evidence="2">
    <location>
        <begin position="1"/>
        <end position="16"/>
    </location>
</feature>
<name>A0AAI8V8C0_9PEZI</name>
<accession>A0AAI8V8C0</accession>
<feature type="compositionally biased region" description="Polar residues" evidence="1">
    <location>
        <begin position="60"/>
        <end position="81"/>
    </location>
</feature>
<protein>
    <submittedName>
        <fullName evidence="3">Uu.00g030480.m01.CDS01</fullName>
    </submittedName>
</protein>
<keyword evidence="4" id="KW-1185">Reference proteome</keyword>